<name>A0ABR0TFS6_AURPU</name>
<protein>
    <submittedName>
        <fullName evidence="2">Uncharacterized protein</fullName>
    </submittedName>
</protein>
<keyword evidence="3" id="KW-1185">Reference proteome</keyword>
<keyword evidence="1" id="KW-1133">Transmembrane helix</keyword>
<gene>
    <name evidence="2" type="ORF">QM012_001129</name>
</gene>
<evidence type="ECO:0000313" key="3">
    <source>
        <dbReference type="Proteomes" id="UP001341245"/>
    </source>
</evidence>
<dbReference type="EMBL" id="JASGXD010000010">
    <property type="protein sequence ID" value="KAK6003284.1"/>
    <property type="molecule type" value="Genomic_DNA"/>
</dbReference>
<reference evidence="2 3" key="1">
    <citation type="submission" date="2023-11" db="EMBL/GenBank/DDBJ databases">
        <title>Draft genome sequence and annotation of the polyextremotolerant black yeast-like fungus Aureobasidium pullulans NRRL 62042.</title>
        <authorList>
            <person name="Dielentheis-Frenken M.R.E."/>
            <person name="Wibberg D."/>
            <person name="Blank L.M."/>
            <person name="Tiso T."/>
        </authorList>
    </citation>
    <scope>NUCLEOTIDE SEQUENCE [LARGE SCALE GENOMIC DNA]</scope>
    <source>
        <strain evidence="2 3">NRRL 62042</strain>
    </source>
</reference>
<sequence>MTFKITASLSRALLAVLIFLLGFKTCEIVNRPLPLTHDLSTLLSNQTLTLELPGHVETPIATAYVPISLYDHGRASVFWCALLALGCAGGYIVDKVQYHVLSHLVVLHSEASRVPKGESFWFYAQGVKSIRPTAWVNATGPRDTFMAWTLSVTAVAGALYPVIITGIQSLASDNVTERLRLFLSSSAANNAIFGEFTTDGSYTLETWTCQIAPLISSSADAITSTRSREILSQSCQDGRTSRFLLLIMLPLTLLMLFSIARPHWLTFTFGAEERPVWMAVPHEEHDKDLDSENDDDNDPLVHYRRVLVSRVRAASASQS</sequence>
<feature type="transmembrane region" description="Helical" evidence="1">
    <location>
        <begin position="243"/>
        <end position="260"/>
    </location>
</feature>
<feature type="transmembrane region" description="Helical" evidence="1">
    <location>
        <begin position="76"/>
        <end position="93"/>
    </location>
</feature>
<proteinExistence type="predicted"/>
<dbReference type="Proteomes" id="UP001341245">
    <property type="component" value="Unassembled WGS sequence"/>
</dbReference>
<evidence type="ECO:0000313" key="2">
    <source>
        <dbReference type="EMBL" id="KAK6003284.1"/>
    </source>
</evidence>
<comment type="caution">
    <text evidence="2">The sequence shown here is derived from an EMBL/GenBank/DDBJ whole genome shotgun (WGS) entry which is preliminary data.</text>
</comment>
<keyword evidence="1" id="KW-0472">Membrane</keyword>
<keyword evidence="1" id="KW-0812">Transmembrane</keyword>
<accession>A0ABR0TFS6</accession>
<organism evidence="2 3">
    <name type="scientific">Aureobasidium pullulans</name>
    <name type="common">Black yeast</name>
    <name type="synonym">Pullularia pullulans</name>
    <dbReference type="NCBI Taxonomy" id="5580"/>
    <lineage>
        <taxon>Eukaryota</taxon>
        <taxon>Fungi</taxon>
        <taxon>Dikarya</taxon>
        <taxon>Ascomycota</taxon>
        <taxon>Pezizomycotina</taxon>
        <taxon>Dothideomycetes</taxon>
        <taxon>Dothideomycetidae</taxon>
        <taxon>Dothideales</taxon>
        <taxon>Saccotheciaceae</taxon>
        <taxon>Aureobasidium</taxon>
    </lineage>
</organism>
<evidence type="ECO:0000256" key="1">
    <source>
        <dbReference type="SAM" id="Phobius"/>
    </source>
</evidence>